<protein>
    <submittedName>
        <fullName evidence="2">Uncharacterized protein</fullName>
    </submittedName>
</protein>
<gene>
    <name evidence="2" type="ORF">ID47_02205</name>
</gene>
<feature type="transmembrane region" description="Helical" evidence="1">
    <location>
        <begin position="38"/>
        <end position="57"/>
    </location>
</feature>
<sequence>MAPNYFYGVWVVILYQTNIDVFPSLNSKRAIKLRKKQLIFYTLGNLLLLLTVMNLNIAQFCW</sequence>
<keyword evidence="1" id="KW-0812">Transmembrane</keyword>
<reference evidence="2 3" key="1">
    <citation type="submission" date="2014-07" db="EMBL/GenBank/DDBJ databases">
        <title>Comparative genomic insights into amoeba endosymbionts belonging to the families of Holosporaceae and Candidatus Midichloriaceae within Rickettsiales.</title>
        <authorList>
            <person name="Wang Z."/>
            <person name="Wu M."/>
        </authorList>
    </citation>
    <scope>NUCLEOTIDE SEQUENCE [LARGE SCALE GENOMIC DNA]</scope>
    <source>
        <strain evidence="2">PRA3</strain>
    </source>
</reference>
<evidence type="ECO:0000256" key="1">
    <source>
        <dbReference type="SAM" id="Phobius"/>
    </source>
</evidence>
<dbReference type="AlphaFoldDB" id="A0A077ATT1"/>
<organism evidence="2 3">
    <name type="scientific">Candidatus Odyssella acanthamoebae</name>
    <dbReference type="NCBI Taxonomy" id="91604"/>
    <lineage>
        <taxon>Bacteria</taxon>
        <taxon>Pseudomonadati</taxon>
        <taxon>Pseudomonadota</taxon>
        <taxon>Alphaproteobacteria</taxon>
        <taxon>Holosporales</taxon>
        <taxon>Candidatus Paracaedibacteraceae</taxon>
        <taxon>Candidatus Odyssella</taxon>
    </lineage>
</organism>
<keyword evidence="1" id="KW-0472">Membrane</keyword>
<proteinExistence type="predicted"/>
<name>A0A077ATT1_9PROT</name>
<keyword evidence="1" id="KW-1133">Transmembrane helix</keyword>
<dbReference type="STRING" id="91604.ID47_02205"/>
<evidence type="ECO:0000313" key="3">
    <source>
        <dbReference type="Proteomes" id="UP000028926"/>
    </source>
</evidence>
<accession>A0A077ATT1</accession>
<dbReference type="Proteomes" id="UP000028926">
    <property type="component" value="Chromosome"/>
</dbReference>
<dbReference type="EMBL" id="CP008941">
    <property type="protein sequence ID" value="AIK95801.1"/>
    <property type="molecule type" value="Genomic_DNA"/>
</dbReference>
<dbReference type="HOGENOM" id="CLU_2895656_0_0_5"/>
<keyword evidence="3" id="KW-1185">Reference proteome</keyword>
<evidence type="ECO:0000313" key="2">
    <source>
        <dbReference type="EMBL" id="AIK95801.1"/>
    </source>
</evidence>
<dbReference type="KEGG" id="paca:ID47_02205"/>